<dbReference type="InterPro" id="IPR004360">
    <property type="entry name" value="Glyas_Fos-R_dOase_dom"/>
</dbReference>
<evidence type="ECO:0000259" key="1">
    <source>
        <dbReference type="PROSITE" id="PS51819"/>
    </source>
</evidence>
<name>A0ABT1FYG9_9CORY</name>
<dbReference type="SUPFAM" id="SSF54593">
    <property type="entry name" value="Glyoxalase/Bleomycin resistance protein/Dihydroxybiphenyl dioxygenase"/>
    <property type="match status" value="1"/>
</dbReference>
<protein>
    <submittedName>
        <fullName evidence="2">VOC family protein</fullName>
    </submittedName>
</protein>
<dbReference type="PROSITE" id="PS51819">
    <property type="entry name" value="VOC"/>
    <property type="match status" value="1"/>
</dbReference>
<reference evidence="2" key="1">
    <citation type="submission" date="2022-05" db="EMBL/GenBank/DDBJ databases">
        <title>Corynebacterium sp. TA-R-1 sp. nov., isolated from human feces.</title>
        <authorList>
            <person name="Shamsuzzaman M."/>
            <person name="Dahal R.H."/>
        </authorList>
    </citation>
    <scope>NUCLEOTIDE SEQUENCE</scope>
    <source>
        <strain evidence="2">TA-R-1</strain>
    </source>
</reference>
<dbReference type="Pfam" id="PF00903">
    <property type="entry name" value="Glyoxalase"/>
    <property type="match status" value="1"/>
</dbReference>
<dbReference type="Proteomes" id="UP001204000">
    <property type="component" value="Unassembled WGS sequence"/>
</dbReference>
<sequence length="120" mass="13687">MIRFDHLTILTTNLHESWDFYRALPEAKVSSPSEGYFEVSFHESVIGVFDLATFAEATKTSPTKSGGAVIQFLVGDVDEYWNTLPTEYRDNGSSPREMPWQSYSGYISDPDGNVLEFYKW</sequence>
<organism evidence="2 3">
    <name type="scientific">Corynebacterium stercoris</name>
    <dbReference type="NCBI Taxonomy" id="2943490"/>
    <lineage>
        <taxon>Bacteria</taxon>
        <taxon>Bacillati</taxon>
        <taxon>Actinomycetota</taxon>
        <taxon>Actinomycetes</taxon>
        <taxon>Mycobacteriales</taxon>
        <taxon>Corynebacteriaceae</taxon>
        <taxon>Corynebacterium</taxon>
    </lineage>
</organism>
<proteinExistence type="predicted"/>
<accession>A0ABT1FYG9</accession>
<keyword evidence="3" id="KW-1185">Reference proteome</keyword>
<dbReference type="EMBL" id="JAMFTQ010000001">
    <property type="protein sequence ID" value="MCP1386794.1"/>
    <property type="molecule type" value="Genomic_DNA"/>
</dbReference>
<dbReference type="Gene3D" id="3.10.180.10">
    <property type="entry name" value="2,3-Dihydroxybiphenyl 1,2-Dioxygenase, domain 1"/>
    <property type="match status" value="1"/>
</dbReference>
<evidence type="ECO:0000313" key="2">
    <source>
        <dbReference type="EMBL" id="MCP1386794.1"/>
    </source>
</evidence>
<gene>
    <name evidence="2" type="ORF">M5J20_01075</name>
</gene>
<dbReference type="InterPro" id="IPR029068">
    <property type="entry name" value="Glyas_Bleomycin-R_OHBP_Dase"/>
</dbReference>
<comment type="caution">
    <text evidence="2">The sequence shown here is derived from an EMBL/GenBank/DDBJ whole genome shotgun (WGS) entry which is preliminary data.</text>
</comment>
<feature type="domain" description="VOC" evidence="1">
    <location>
        <begin position="3"/>
        <end position="120"/>
    </location>
</feature>
<evidence type="ECO:0000313" key="3">
    <source>
        <dbReference type="Proteomes" id="UP001204000"/>
    </source>
</evidence>
<dbReference type="InterPro" id="IPR037523">
    <property type="entry name" value="VOC_core"/>
</dbReference>
<dbReference type="RefSeq" id="WP_253575525.1">
    <property type="nucleotide sequence ID" value="NZ_JAMFTQ010000001.1"/>
</dbReference>